<dbReference type="OrthoDB" id="5864054at2759"/>
<feature type="transmembrane region" description="Helical" evidence="5">
    <location>
        <begin position="197"/>
        <end position="222"/>
    </location>
</feature>
<dbReference type="GO" id="GO:0008528">
    <property type="term" value="F:G protein-coupled peptide receptor activity"/>
    <property type="evidence" value="ECO:0007669"/>
    <property type="project" value="InterPro"/>
</dbReference>
<feature type="transmembrane region" description="Helical" evidence="5">
    <location>
        <begin position="291"/>
        <end position="310"/>
    </location>
</feature>
<feature type="transmembrane region" description="Helical" evidence="5">
    <location>
        <begin position="48"/>
        <end position="73"/>
    </location>
</feature>
<comment type="subcellular location">
    <subcellularLocation>
        <location evidence="1">Membrane</location>
    </subcellularLocation>
</comment>
<evidence type="ECO:0000259" key="6">
    <source>
        <dbReference type="PROSITE" id="PS50262"/>
    </source>
</evidence>
<dbReference type="InterPro" id="IPR017452">
    <property type="entry name" value="GPCR_Rhodpsn_7TM"/>
</dbReference>
<evidence type="ECO:0000313" key="7">
    <source>
        <dbReference type="EMBL" id="PAV86265.1"/>
    </source>
</evidence>
<name>A0A2A2LJG3_9BILA</name>
<feature type="transmembrane region" description="Helical" evidence="5">
    <location>
        <begin position="20"/>
        <end position="39"/>
    </location>
</feature>
<dbReference type="InterPro" id="IPR019427">
    <property type="entry name" value="7TM_GPCR_serpentine_rcpt_Srw"/>
</dbReference>
<evidence type="ECO:0000256" key="5">
    <source>
        <dbReference type="SAM" id="Phobius"/>
    </source>
</evidence>
<evidence type="ECO:0000256" key="1">
    <source>
        <dbReference type="ARBA" id="ARBA00004370"/>
    </source>
</evidence>
<dbReference type="PANTHER" id="PTHR46273:SF11">
    <property type="entry name" value="G-PROTEIN COUPLED RECEPTORS FAMILY 1 PROFILE DOMAIN-CONTAINING PROTEIN"/>
    <property type="match status" value="1"/>
</dbReference>
<evidence type="ECO:0000256" key="2">
    <source>
        <dbReference type="ARBA" id="ARBA00022692"/>
    </source>
</evidence>
<feature type="transmembrane region" description="Helical" evidence="5">
    <location>
        <begin position="138"/>
        <end position="158"/>
    </location>
</feature>
<feature type="transmembrane region" description="Helical" evidence="5">
    <location>
        <begin position="243"/>
        <end position="261"/>
    </location>
</feature>
<proteinExistence type="predicted"/>
<sequence>MASSIEDFLEEYSRTLHAPLALVLCISGACGHLITIAILSRMLNPTNAFLISMSCSQLALCVNFLYSTLFKFASEELCQPFFFSYYMAKSMHLSVTLSALVNISAVFHVVGLSLIRYKSLSALANINSTQQWFSYQKFRLIVITIYVSVAVFAPFIYFTSEVELLPEKIECAIKYPELRGQPVYELRFSSNPILQSFTIWLFHLCAKIIPAIILCLMTILILKKLKQIQELSARFATVEREKAYQLTTNFILIIMFMFIIVELPQGLIGILSTVFDVAQFFYHLGDINEMMTLLTSCIIFGCFCLMNGKIRTALLEIFCLKLCRKWTRKAFDKRIIASSAHDRLIAYTSIKSVESPPNKSCGYAEV</sequence>
<dbReference type="STRING" id="2018661.A0A2A2LJG3"/>
<gene>
    <name evidence="7" type="ORF">WR25_24274</name>
</gene>
<feature type="domain" description="G-protein coupled receptors family 1 profile" evidence="6">
    <location>
        <begin position="28"/>
        <end position="300"/>
    </location>
</feature>
<keyword evidence="4 5" id="KW-0472">Membrane</keyword>
<dbReference type="InterPro" id="IPR053219">
    <property type="entry name" value="GPCR_Dmsr-1"/>
</dbReference>
<dbReference type="Pfam" id="PF10324">
    <property type="entry name" value="7TM_GPCR_Srw"/>
    <property type="match status" value="1"/>
</dbReference>
<dbReference type="Gene3D" id="1.20.1070.10">
    <property type="entry name" value="Rhodopsin 7-helix transmembrane proteins"/>
    <property type="match status" value="1"/>
</dbReference>
<dbReference type="AlphaFoldDB" id="A0A2A2LJG3"/>
<dbReference type="Proteomes" id="UP000218231">
    <property type="component" value="Unassembled WGS sequence"/>
</dbReference>
<reference evidence="7 8" key="1">
    <citation type="journal article" date="2017" name="Curr. Biol.">
        <title>Genome architecture and evolution of a unichromosomal asexual nematode.</title>
        <authorList>
            <person name="Fradin H."/>
            <person name="Zegar C."/>
            <person name="Gutwein M."/>
            <person name="Lucas J."/>
            <person name="Kovtun M."/>
            <person name="Corcoran D."/>
            <person name="Baugh L.R."/>
            <person name="Kiontke K."/>
            <person name="Gunsalus K."/>
            <person name="Fitch D.H."/>
            <person name="Piano F."/>
        </authorList>
    </citation>
    <scope>NUCLEOTIDE SEQUENCE [LARGE SCALE GENOMIC DNA]</scope>
    <source>
        <strain evidence="7">PF1309</strain>
    </source>
</reference>
<evidence type="ECO:0000313" key="8">
    <source>
        <dbReference type="Proteomes" id="UP000218231"/>
    </source>
</evidence>
<dbReference type="SUPFAM" id="SSF81321">
    <property type="entry name" value="Family A G protein-coupled receptor-like"/>
    <property type="match status" value="1"/>
</dbReference>
<dbReference type="EMBL" id="LIAE01006688">
    <property type="protein sequence ID" value="PAV86265.1"/>
    <property type="molecule type" value="Genomic_DNA"/>
</dbReference>
<feature type="transmembrane region" description="Helical" evidence="5">
    <location>
        <begin position="93"/>
        <end position="117"/>
    </location>
</feature>
<dbReference type="PROSITE" id="PS50262">
    <property type="entry name" value="G_PROTEIN_RECEP_F1_2"/>
    <property type="match status" value="1"/>
</dbReference>
<dbReference type="InterPro" id="IPR000276">
    <property type="entry name" value="GPCR_Rhodpsn"/>
</dbReference>
<keyword evidence="2 5" id="KW-0812">Transmembrane</keyword>
<evidence type="ECO:0000256" key="4">
    <source>
        <dbReference type="ARBA" id="ARBA00023136"/>
    </source>
</evidence>
<protein>
    <recommendedName>
        <fullName evidence="6">G-protein coupled receptors family 1 profile domain-containing protein</fullName>
    </recommendedName>
</protein>
<accession>A0A2A2LJG3</accession>
<organism evidence="7 8">
    <name type="scientific">Diploscapter pachys</name>
    <dbReference type="NCBI Taxonomy" id="2018661"/>
    <lineage>
        <taxon>Eukaryota</taxon>
        <taxon>Metazoa</taxon>
        <taxon>Ecdysozoa</taxon>
        <taxon>Nematoda</taxon>
        <taxon>Chromadorea</taxon>
        <taxon>Rhabditida</taxon>
        <taxon>Rhabditina</taxon>
        <taxon>Rhabditomorpha</taxon>
        <taxon>Rhabditoidea</taxon>
        <taxon>Rhabditidae</taxon>
        <taxon>Diploscapter</taxon>
    </lineage>
</organism>
<keyword evidence="8" id="KW-1185">Reference proteome</keyword>
<comment type="caution">
    <text evidence="7">The sequence shown here is derived from an EMBL/GenBank/DDBJ whole genome shotgun (WGS) entry which is preliminary data.</text>
</comment>
<dbReference type="PRINTS" id="PR00237">
    <property type="entry name" value="GPCRRHODOPSN"/>
</dbReference>
<dbReference type="GO" id="GO:0005886">
    <property type="term" value="C:plasma membrane"/>
    <property type="evidence" value="ECO:0007669"/>
    <property type="project" value="TreeGrafter"/>
</dbReference>
<evidence type="ECO:0000256" key="3">
    <source>
        <dbReference type="ARBA" id="ARBA00022989"/>
    </source>
</evidence>
<keyword evidence="3 5" id="KW-1133">Transmembrane helix</keyword>
<dbReference type="PANTHER" id="PTHR46273">
    <property type="entry name" value="MYOSUPPRESSIN RECEPTOR 1, ISOFORM B-RELATED"/>
    <property type="match status" value="1"/>
</dbReference>